<dbReference type="CDD" id="cd16936">
    <property type="entry name" value="HATPase_RsbW-like"/>
    <property type="match status" value="1"/>
</dbReference>
<dbReference type="InterPro" id="IPR036890">
    <property type="entry name" value="HATPase_C_sf"/>
</dbReference>
<evidence type="ECO:0000313" key="5">
    <source>
        <dbReference type="Proteomes" id="UP000800981"/>
    </source>
</evidence>
<protein>
    <submittedName>
        <fullName evidence="4">SpoIIE family protein phosphatase</fullName>
    </submittedName>
</protein>
<reference evidence="4 5" key="1">
    <citation type="submission" date="2020-03" db="EMBL/GenBank/DDBJ databases">
        <title>Two novel Motilibacter sp.</title>
        <authorList>
            <person name="Liu S."/>
        </authorList>
    </citation>
    <scope>NUCLEOTIDE SEQUENCE [LARGE SCALE GENOMIC DNA]</scope>
    <source>
        <strain evidence="4 5">E257</strain>
    </source>
</reference>
<gene>
    <name evidence="4" type="ORF">G9H71_05150</name>
</gene>
<dbReference type="SMART" id="SM00091">
    <property type="entry name" value="PAS"/>
    <property type="match status" value="2"/>
</dbReference>
<dbReference type="NCBIfam" id="TIGR00229">
    <property type="entry name" value="sensory_box"/>
    <property type="match status" value="2"/>
</dbReference>
<dbReference type="CDD" id="cd00130">
    <property type="entry name" value="PAS"/>
    <property type="match status" value="1"/>
</dbReference>
<proteinExistence type="predicted"/>
<comment type="caution">
    <text evidence="4">The sequence shown here is derived from an EMBL/GenBank/DDBJ whole genome shotgun (WGS) entry which is preliminary data.</text>
</comment>
<sequence length="1142" mass="121540">MVFRPRDLVRRAPSLASSLRAGLFTGLVTGAARFARPAPDIEDVLASSPLGFATFDRKLRFQRINPLLAAMNGHPVEAHLGRTPMELLPDIDPAQYLPMIDAAFAGEVSPPLRIEGETPAAPGHRYWEERFYPIYDRRRRVVGVGAIVADVTVRVQAEEALRRQEATAQLILESAPNGMLLVDADGTIVAINPAAERVFGYAHGELVGQLVDVLLPNPDAVDHPALRRQFLVDPETRLMGHGRDLAARRKDGTQFPVEVGLAVAEGAPGLVICVVTDISGRKRAEAEAEQLLASERAARERLARLQSITEASLAQLPLDDLLHEMLDRVVQVLGANSGSVLLVDDTGAQLVVRATHGMPEPEGEDRSMPVGVGVGGRVARDAQPVIVPDLGAPGDAASPTYRPTMQLAGLRSLIAVPLVVEGKVVGVLTVASSEPGKFGSDDLQLLQPAADRVALAVDRARAFERERGIAEALQRSLLPERLPAVPGGAVAARYFPGTSGMQVGGDWYDVLELPDGEVLLVIGDVMGRGVRAASVMGNLRNAVRIYVQMGLPLAEVAARLNEAVLAMGEDEMATLLLAAVDPGSGKVRAVSAGHVPPVVRDPGGGARLLGVEPGVVLGAQPDARYEATELQIELGASLLVYTDGLIERSDVPITDGLDDLVHAMATAPGDPGAGCDALVARFLPPGSSTDDVAMLWLQLYPAPLWAAVQMPLPNDADGVAAVRAEVRSWMQRWGADEDETGDMLVAVSEACAVTSPPQDPALGELRLSLFEDRVEATVRTAAPVALPPGSTDLGRGLVLLAATSDSFTVERSPTGEEVRVVRRLGAPLLPHAAVAAERERGLRVDPTAASVPLCRHYVRERLRHSPSDLADRAELCVSELVTNAVVHAATAIEVIVEPLDSRVRLEVRDHSPALPRRLVHSERAATGRGLDLVATLSEAWGVLRVDPRTKAVWCQLGAQAEEPELDADALLAAWADEEWPEEWPAEPVAGTAAADGELVLCGYPVALGARLREHVEALLRECLLLSGDEAGDDAGNDPGLGRLATALRRSHEDVLLPIEGQRLAAAQQGEDDVDVRLHAALRSSRFDEWEGQLRELDTRAASGELLTPVAPADVAALFRWIGDELGGQAAGRTPQRWPGPVG</sequence>
<keyword evidence="5" id="KW-1185">Reference proteome</keyword>
<dbReference type="PANTHER" id="PTHR43156">
    <property type="entry name" value="STAGE II SPORULATION PROTEIN E-RELATED"/>
    <property type="match status" value="1"/>
</dbReference>
<dbReference type="PANTHER" id="PTHR43156:SF2">
    <property type="entry name" value="STAGE II SPORULATION PROTEIN E"/>
    <property type="match status" value="1"/>
</dbReference>
<dbReference type="Pfam" id="PF13426">
    <property type="entry name" value="PAS_9"/>
    <property type="match status" value="1"/>
</dbReference>
<name>A0ABX0GQP8_9ACTN</name>
<evidence type="ECO:0000256" key="1">
    <source>
        <dbReference type="ARBA" id="ARBA00022801"/>
    </source>
</evidence>
<dbReference type="InterPro" id="IPR001932">
    <property type="entry name" value="PPM-type_phosphatase-like_dom"/>
</dbReference>
<accession>A0ABX0GQP8</accession>
<evidence type="ECO:0000259" key="3">
    <source>
        <dbReference type="PROSITE" id="PS50113"/>
    </source>
</evidence>
<evidence type="ECO:0000259" key="2">
    <source>
        <dbReference type="PROSITE" id="PS50112"/>
    </source>
</evidence>
<dbReference type="InterPro" id="IPR035965">
    <property type="entry name" value="PAS-like_dom_sf"/>
</dbReference>
<dbReference type="InterPro" id="IPR052016">
    <property type="entry name" value="Bact_Sigma-Reg"/>
</dbReference>
<dbReference type="Gene3D" id="3.30.450.40">
    <property type="match status" value="1"/>
</dbReference>
<dbReference type="InterPro" id="IPR013656">
    <property type="entry name" value="PAS_4"/>
</dbReference>
<dbReference type="InterPro" id="IPR000700">
    <property type="entry name" value="PAS-assoc_C"/>
</dbReference>
<dbReference type="InterPro" id="IPR003018">
    <property type="entry name" value="GAF"/>
</dbReference>
<dbReference type="SUPFAM" id="SSF55785">
    <property type="entry name" value="PYP-like sensor domain (PAS domain)"/>
    <property type="match status" value="2"/>
</dbReference>
<dbReference type="PROSITE" id="PS50113">
    <property type="entry name" value="PAC"/>
    <property type="match status" value="1"/>
</dbReference>
<dbReference type="InterPro" id="IPR000014">
    <property type="entry name" value="PAS"/>
</dbReference>
<dbReference type="Pfam" id="PF07228">
    <property type="entry name" value="SpoIIE"/>
    <property type="match status" value="1"/>
</dbReference>
<dbReference type="Pfam" id="PF08448">
    <property type="entry name" value="PAS_4"/>
    <property type="match status" value="1"/>
</dbReference>
<dbReference type="InterPro" id="IPR003594">
    <property type="entry name" value="HATPase_dom"/>
</dbReference>
<dbReference type="Proteomes" id="UP000800981">
    <property type="component" value="Unassembled WGS sequence"/>
</dbReference>
<dbReference type="SUPFAM" id="SSF55781">
    <property type="entry name" value="GAF domain-like"/>
    <property type="match status" value="1"/>
</dbReference>
<dbReference type="Pfam" id="PF13581">
    <property type="entry name" value="HATPase_c_2"/>
    <property type="match status" value="2"/>
</dbReference>
<dbReference type="InterPro" id="IPR036457">
    <property type="entry name" value="PPM-type-like_dom_sf"/>
</dbReference>
<dbReference type="Gene3D" id="3.30.450.20">
    <property type="entry name" value="PAS domain"/>
    <property type="match status" value="2"/>
</dbReference>
<dbReference type="EMBL" id="JAANNP010000002">
    <property type="protein sequence ID" value="NHC13166.1"/>
    <property type="molecule type" value="Genomic_DNA"/>
</dbReference>
<organism evidence="4 5">
    <name type="scientific">Motilibacter deserti</name>
    <dbReference type="NCBI Taxonomy" id="2714956"/>
    <lineage>
        <taxon>Bacteria</taxon>
        <taxon>Bacillati</taxon>
        <taxon>Actinomycetota</taxon>
        <taxon>Actinomycetes</taxon>
        <taxon>Motilibacterales</taxon>
        <taxon>Motilibacteraceae</taxon>
        <taxon>Motilibacter</taxon>
    </lineage>
</organism>
<feature type="domain" description="PAC" evidence="3">
    <location>
        <begin position="112"/>
        <end position="163"/>
    </location>
</feature>
<dbReference type="Pfam" id="PF13185">
    <property type="entry name" value="GAF_2"/>
    <property type="match status" value="1"/>
</dbReference>
<dbReference type="PROSITE" id="PS50112">
    <property type="entry name" value="PAS"/>
    <property type="match status" value="1"/>
</dbReference>
<dbReference type="SMART" id="SM00331">
    <property type="entry name" value="PP2C_SIG"/>
    <property type="match status" value="1"/>
</dbReference>
<dbReference type="SUPFAM" id="SSF81606">
    <property type="entry name" value="PP2C-like"/>
    <property type="match status" value="1"/>
</dbReference>
<keyword evidence="1" id="KW-0378">Hydrolase</keyword>
<dbReference type="SMART" id="SM00065">
    <property type="entry name" value="GAF"/>
    <property type="match status" value="1"/>
</dbReference>
<dbReference type="RefSeq" id="WP_166279180.1">
    <property type="nucleotide sequence ID" value="NZ_JAANNP010000002.1"/>
</dbReference>
<feature type="domain" description="PAS" evidence="2">
    <location>
        <begin position="164"/>
        <end position="217"/>
    </location>
</feature>
<dbReference type="SUPFAM" id="SSF55874">
    <property type="entry name" value="ATPase domain of HSP90 chaperone/DNA topoisomerase II/histidine kinase"/>
    <property type="match status" value="1"/>
</dbReference>
<dbReference type="InterPro" id="IPR029016">
    <property type="entry name" value="GAF-like_dom_sf"/>
</dbReference>
<evidence type="ECO:0000313" key="4">
    <source>
        <dbReference type="EMBL" id="NHC13166.1"/>
    </source>
</evidence>
<dbReference type="Gene3D" id="3.60.40.10">
    <property type="entry name" value="PPM-type phosphatase domain"/>
    <property type="match status" value="1"/>
</dbReference>
<dbReference type="Gene3D" id="3.30.565.10">
    <property type="entry name" value="Histidine kinase-like ATPase, C-terminal domain"/>
    <property type="match status" value="2"/>
</dbReference>